<evidence type="ECO:0000313" key="2">
    <source>
        <dbReference type="Proteomes" id="UP000708208"/>
    </source>
</evidence>
<organism evidence="1 2">
    <name type="scientific">Allacma fusca</name>
    <dbReference type="NCBI Taxonomy" id="39272"/>
    <lineage>
        <taxon>Eukaryota</taxon>
        <taxon>Metazoa</taxon>
        <taxon>Ecdysozoa</taxon>
        <taxon>Arthropoda</taxon>
        <taxon>Hexapoda</taxon>
        <taxon>Collembola</taxon>
        <taxon>Symphypleona</taxon>
        <taxon>Sminthuridae</taxon>
        <taxon>Allacma</taxon>
    </lineage>
</organism>
<gene>
    <name evidence="1" type="ORF">AFUS01_LOCUS4167</name>
</gene>
<proteinExistence type="predicted"/>
<comment type="caution">
    <text evidence="1">The sequence shown here is derived from an EMBL/GenBank/DDBJ whole genome shotgun (WGS) entry which is preliminary data.</text>
</comment>
<accession>A0A8J2J9D8</accession>
<dbReference type="AlphaFoldDB" id="A0A8J2J9D8"/>
<dbReference type="Proteomes" id="UP000708208">
    <property type="component" value="Unassembled WGS sequence"/>
</dbReference>
<evidence type="ECO:0000313" key="1">
    <source>
        <dbReference type="EMBL" id="CAG7699412.1"/>
    </source>
</evidence>
<dbReference type="EMBL" id="CAJVCH010025867">
    <property type="protein sequence ID" value="CAG7699412.1"/>
    <property type="molecule type" value="Genomic_DNA"/>
</dbReference>
<sequence length="133" mass="15242">MSAIVSVAPSGQDHEKKICVECDRPDFRLNVPVKGMEKIIAEALKEFEQPTFHNCWEYFVFLLDMKANPEYGKIEGCVEKITAILNDWTEIHGDKATIAYLNCCLRQHRTIVHKIRKECLLALGYHDNLPPTP</sequence>
<reference evidence="1" key="1">
    <citation type="submission" date="2021-06" db="EMBL/GenBank/DDBJ databases">
        <authorList>
            <person name="Hodson N. C."/>
            <person name="Mongue J. A."/>
            <person name="Jaron S. K."/>
        </authorList>
    </citation>
    <scope>NUCLEOTIDE SEQUENCE</scope>
</reference>
<protein>
    <submittedName>
        <fullName evidence="1">Uncharacterized protein</fullName>
    </submittedName>
</protein>
<name>A0A8J2J9D8_9HEXA</name>
<keyword evidence="2" id="KW-1185">Reference proteome</keyword>